<dbReference type="FunFam" id="3.40.190.290:FF:000001">
    <property type="entry name" value="Transcriptional regulator, LysR family"/>
    <property type="match status" value="1"/>
</dbReference>
<dbReference type="InterPro" id="IPR036388">
    <property type="entry name" value="WH-like_DNA-bd_sf"/>
</dbReference>
<dbReference type="InterPro" id="IPR036390">
    <property type="entry name" value="WH_DNA-bd_sf"/>
</dbReference>
<dbReference type="Gene3D" id="3.40.190.290">
    <property type="match status" value="1"/>
</dbReference>
<accession>A0A1Y6C261</accession>
<dbReference type="AlphaFoldDB" id="A0A1Y6C261"/>
<dbReference type="FunFam" id="1.10.10.10:FF:000001">
    <property type="entry name" value="LysR family transcriptional regulator"/>
    <property type="match status" value="1"/>
</dbReference>
<dbReference type="InterPro" id="IPR005119">
    <property type="entry name" value="LysR_subst-bd"/>
</dbReference>
<comment type="similarity">
    <text evidence="1">Belongs to the LysR transcriptional regulatory family.</text>
</comment>
<dbReference type="InterPro" id="IPR000847">
    <property type="entry name" value="LysR_HTH_N"/>
</dbReference>
<dbReference type="PROSITE" id="PS50931">
    <property type="entry name" value="HTH_LYSR"/>
    <property type="match status" value="1"/>
</dbReference>
<dbReference type="GO" id="GO:0003677">
    <property type="term" value="F:DNA binding"/>
    <property type="evidence" value="ECO:0007669"/>
    <property type="project" value="UniProtKB-KW"/>
</dbReference>
<keyword evidence="3" id="KW-0238">DNA-binding</keyword>
<proteinExistence type="inferred from homology"/>
<keyword evidence="2" id="KW-0805">Transcription regulation</keyword>
<dbReference type="Pfam" id="PF00126">
    <property type="entry name" value="HTH_1"/>
    <property type="match status" value="1"/>
</dbReference>
<dbReference type="EMBL" id="FWZX01000010">
    <property type="protein sequence ID" value="SMF29643.1"/>
    <property type="molecule type" value="Genomic_DNA"/>
</dbReference>
<evidence type="ECO:0000256" key="3">
    <source>
        <dbReference type="ARBA" id="ARBA00023125"/>
    </source>
</evidence>
<dbReference type="Proteomes" id="UP000192917">
    <property type="component" value="Unassembled WGS sequence"/>
</dbReference>
<name>A0A1Y6C261_9PROT</name>
<dbReference type="CDD" id="cd08422">
    <property type="entry name" value="PBP2_CrgA_like"/>
    <property type="match status" value="1"/>
</dbReference>
<protein>
    <submittedName>
        <fullName evidence="6">Transcriptional regulator, LysR family</fullName>
    </submittedName>
</protein>
<feature type="domain" description="HTH lysR-type" evidence="5">
    <location>
        <begin position="1"/>
        <end position="59"/>
    </location>
</feature>
<reference evidence="6 7" key="1">
    <citation type="submission" date="2017-04" db="EMBL/GenBank/DDBJ databases">
        <authorList>
            <person name="Afonso C.L."/>
            <person name="Miller P.J."/>
            <person name="Scott M.A."/>
            <person name="Spackman E."/>
            <person name="Goraichik I."/>
            <person name="Dimitrov K.M."/>
            <person name="Suarez D.L."/>
            <person name="Swayne D.E."/>
        </authorList>
    </citation>
    <scope>NUCLEOTIDE SEQUENCE [LARGE SCALE GENOMIC DNA]</scope>
    <source>
        <strain evidence="6 7">USBA 355</strain>
    </source>
</reference>
<keyword evidence="7" id="KW-1185">Reference proteome</keyword>
<evidence type="ECO:0000256" key="4">
    <source>
        <dbReference type="ARBA" id="ARBA00023163"/>
    </source>
</evidence>
<evidence type="ECO:0000313" key="7">
    <source>
        <dbReference type="Proteomes" id="UP000192917"/>
    </source>
</evidence>
<dbReference type="GO" id="GO:0003700">
    <property type="term" value="F:DNA-binding transcription factor activity"/>
    <property type="evidence" value="ECO:0007669"/>
    <property type="project" value="InterPro"/>
</dbReference>
<dbReference type="PANTHER" id="PTHR30537:SF5">
    <property type="entry name" value="HTH-TYPE TRANSCRIPTIONAL ACTIVATOR TTDR-RELATED"/>
    <property type="match status" value="1"/>
</dbReference>
<evidence type="ECO:0000259" key="5">
    <source>
        <dbReference type="PROSITE" id="PS50931"/>
    </source>
</evidence>
<dbReference type="Pfam" id="PF03466">
    <property type="entry name" value="LysR_substrate"/>
    <property type="match status" value="1"/>
</dbReference>
<gene>
    <name evidence="6" type="ORF">SAMN05428998_11052</name>
</gene>
<keyword evidence="4" id="KW-0804">Transcription</keyword>
<evidence type="ECO:0000256" key="2">
    <source>
        <dbReference type="ARBA" id="ARBA00023015"/>
    </source>
</evidence>
<dbReference type="RefSeq" id="WP_085123276.1">
    <property type="nucleotide sequence ID" value="NZ_FWZX01000010.1"/>
</dbReference>
<evidence type="ECO:0000313" key="6">
    <source>
        <dbReference type="EMBL" id="SMF29643.1"/>
    </source>
</evidence>
<dbReference type="PANTHER" id="PTHR30537">
    <property type="entry name" value="HTH-TYPE TRANSCRIPTIONAL REGULATOR"/>
    <property type="match status" value="1"/>
</dbReference>
<dbReference type="Gene3D" id="1.10.10.10">
    <property type="entry name" value="Winged helix-like DNA-binding domain superfamily/Winged helix DNA-binding domain"/>
    <property type="match status" value="1"/>
</dbReference>
<dbReference type="InterPro" id="IPR058163">
    <property type="entry name" value="LysR-type_TF_proteobact-type"/>
</dbReference>
<dbReference type="SUPFAM" id="SSF53850">
    <property type="entry name" value="Periplasmic binding protein-like II"/>
    <property type="match status" value="1"/>
</dbReference>
<dbReference type="SUPFAM" id="SSF46785">
    <property type="entry name" value="Winged helix' DNA-binding domain"/>
    <property type="match status" value="1"/>
</dbReference>
<evidence type="ECO:0000256" key="1">
    <source>
        <dbReference type="ARBA" id="ARBA00009437"/>
    </source>
</evidence>
<organism evidence="6 7">
    <name type="scientific">Tistlia consotensis USBA 355</name>
    <dbReference type="NCBI Taxonomy" id="560819"/>
    <lineage>
        <taxon>Bacteria</taxon>
        <taxon>Pseudomonadati</taxon>
        <taxon>Pseudomonadota</taxon>
        <taxon>Alphaproteobacteria</taxon>
        <taxon>Rhodospirillales</taxon>
        <taxon>Rhodovibrionaceae</taxon>
        <taxon>Tistlia</taxon>
    </lineage>
</organism>
<dbReference type="STRING" id="560819.SAMN05428998_11052"/>
<sequence length="303" mass="33268">MDLSSQMILFAKVVECASFSAAARELGHTPSAVSRQIGHLEDRLRVRLLNRTSQGLSPTGEGKAFYRSCADVAARVAEAERFASAVSAHPQGVLRVVATVAFGKAQLIPVLPAFLDRYPDLRVSLELTDRRIDLAEDEADVAVRFTEQLDQSSVFARKIARNRRVICAAPAYLARQGPPERQADLARHNCLRLSTVAKWNDWHLELPDGETLCLPSGNFEANSADAIYHAALAGIGVARLSTYLIGGDLESGRLVRLLPDYADESSDILALYADKRNLPAKVRLFIDYLVGCFSPVPPWEKEP</sequence>